<feature type="non-terminal residue" evidence="8">
    <location>
        <position position="126"/>
    </location>
</feature>
<dbReference type="InterPro" id="IPR035906">
    <property type="entry name" value="MetI-like_sf"/>
</dbReference>
<evidence type="ECO:0000313" key="8">
    <source>
        <dbReference type="EMBL" id="SVB39050.1"/>
    </source>
</evidence>
<keyword evidence="5 7" id="KW-1133">Transmembrane helix</keyword>
<gene>
    <name evidence="8" type="ORF">METZ01_LOCUS191904</name>
</gene>
<dbReference type="PANTHER" id="PTHR30151">
    <property type="entry name" value="ALKANE SULFONATE ABC TRANSPORTER-RELATED, MEMBRANE SUBUNIT"/>
    <property type="match status" value="1"/>
</dbReference>
<evidence type="ECO:0000256" key="4">
    <source>
        <dbReference type="ARBA" id="ARBA00022692"/>
    </source>
</evidence>
<feature type="transmembrane region" description="Helical" evidence="7">
    <location>
        <begin position="82"/>
        <end position="102"/>
    </location>
</feature>
<dbReference type="AlphaFoldDB" id="A0A382DKQ6"/>
<evidence type="ECO:0000256" key="3">
    <source>
        <dbReference type="ARBA" id="ARBA00022475"/>
    </source>
</evidence>
<evidence type="ECO:0008006" key="9">
    <source>
        <dbReference type="Google" id="ProtNLM"/>
    </source>
</evidence>
<comment type="subcellular location">
    <subcellularLocation>
        <location evidence="1">Cell membrane</location>
        <topology evidence="1">Multi-pass membrane protein</topology>
    </subcellularLocation>
</comment>
<organism evidence="8">
    <name type="scientific">marine metagenome</name>
    <dbReference type="NCBI Taxonomy" id="408172"/>
    <lineage>
        <taxon>unclassified sequences</taxon>
        <taxon>metagenomes</taxon>
        <taxon>ecological metagenomes</taxon>
    </lineage>
</organism>
<accession>A0A382DKQ6</accession>
<evidence type="ECO:0000256" key="7">
    <source>
        <dbReference type="SAM" id="Phobius"/>
    </source>
</evidence>
<evidence type="ECO:0000256" key="5">
    <source>
        <dbReference type="ARBA" id="ARBA00022989"/>
    </source>
</evidence>
<dbReference type="PANTHER" id="PTHR30151:SF0">
    <property type="entry name" value="ABC TRANSPORTER PERMEASE PROTEIN MJ0413-RELATED"/>
    <property type="match status" value="1"/>
</dbReference>
<protein>
    <recommendedName>
        <fullName evidence="9">ABC transmembrane type-1 domain-containing protein</fullName>
    </recommendedName>
</protein>
<dbReference type="GO" id="GO:0005886">
    <property type="term" value="C:plasma membrane"/>
    <property type="evidence" value="ECO:0007669"/>
    <property type="project" value="UniProtKB-SubCell"/>
</dbReference>
<keyword evidence="4 7" id="KW-0812">Transmembrane</keyword>
<keyword evidence="6 7" id="KW-0472">Membrane</keyword>
<evidence type="ECO:0000256" key="6">
    <source>
        <dbReference type="ARBA" id="ARBA00023136"/>
    </source>
</evidence>
<reference evidence="8" key="1">
    <citation type="submission" date="2018-05" db="EMBL/GenBank/DDBJ databases">
        <authorList>
            <person name="Lanie J.A."/>
            <person name="Ng W.-L."/>
            <person name="Kazmierczak K.M."/>
            <person name="Andrzejewski T.M."/>
            <person name="Davidsen T.M."/>
            <person name="Wayne K.J."/>
            <person name="Tettelin H."/>
            <person name="Glass J.I."/>
            <person name="Rusch D."/>
            <person name="Podicherti R."/>
            <person name="Tsui H.-C.T."/>
            <person name="Winkler M.E."/>
        </authorList>
    </citation>
    <scope>NUCLEOTIDE SEQUENCE</scope>
</reference>
<keyword evidence="3" id="KW-1003">Cell membrane</keyword>
<dbReference type="SUPFAM" id="SSF161098">
    <property type="entry name" value="MetI-like"/>
    <property type="match status" value="1"/>
</dbReference>
<dbReference type="EMBL" id="UINC01039908">
    <property type="protein sequence ID" value="SVB39050.1"/>
    <property type="molecule type" value="Genomic_DNA"/>
</dbReference>
<proteinExistence type="predicted"/>
<name>A0A382DKQ6_9ZZZZ</name>
<evidence type="ECO:0000256" key="1">
    <source>
        <dbReference type="ARBA" id="ARBA00004651"/>
    </source>
</evidence>
<evidence type="ECO:0000256" key="2">
    <source>
        <dbReference type="ARBA" id="ARBA00022448"/>
    </source>
</evidence>
<keyword evidence="2" id="KW-0813">Transport</keyword>
<sequence length="126" mass="14575">MKKKQSKIEKALKSLTFWRGVIALLGFVFIWEILSKYVPIWTGTVLPWIGHVPPPTEVIEAWREVFFLPGYWESWYMSSGRVFAGFIAAQILGIPFGLALAVNKYFRDTFFPPFEILRPIPPLAWV</sequence>